<gene>
    <name evidence="1" type="ORF">E7102_04975</name>
</gene>
<evidence type="ECO:0000313" key="2">
    <source>
        <dbReference type="Proteomes" id="UP000763088"/>
    </source>
</evidence>
<name>A0A928BR05_XYLRU</name>
<sequence>MNTTELTFQQIERAIRKIADKFPPSEEANVMTDIHFRVTQETGELMAFDDNDEEINRCIIEDWIDNTDDNFFDEIPSIFRKCLDKMKGTVESMSILKPFSFVLENDEKESIAELYLVDDETVIIDPDLMQGLNEDLDDFFKKLFDED</sequence>
<accession>A0A928BR05</accession>
<reference evidence="1" key="1">
    <citation type="submission" date="2019-04" db="EMBL/GenBank/DDBJ databases">
        <title>Evolution of Biomass-Degrading Anaerobic Consortia Revealed by Metagenomics.</title>
        <authorList>
            <person name="Peng X."/>
        </authorList>
    </citation>
    <scope>NUCLEOTIDE SEQUENCE</scope>
    <source>
        <strain evidence="1">SIG141</strain>
    </source>
</reference>
<dbReference type="AlphaFoldDB" id="A0A928BR05"/>
<dbReference type="EMBL" id="SUYD01000005">
    <property type="protein sequence ID" value="MBE6265813.1"/>
    <property type="molecule type" value="Genomic_DNA"/>
</dbReference>
<proteinExistence type="predicted"/>
<dbReference type="Proteomes" id="UP000763088">
    <property type="component" value="Unassembled WGS sequence"/>
</dbReference>
<organism evidence="1 2">
    <name type="scientific">Xylanibacter ruminicola</name>
    <name type="common">Prevotella ruminicola</name>
    <dbReference type="NCBI Taxonomy" id="839"/>
    <lineage>
        <taxon>Bacteria</taxon>
        <taxon>Pseudomonadati</taxon>
        <taxon>Bacteroidota</taxon>
        <taxon>Bacteroidia</taxon>
        <taxon>Bacteroidales</taxon>
        <taxon>Prevotellaceae</taxon>
        <taxon>Xylanibacter</taxon>
    </lineage>
</organism>
<evidence type="ECO:0000313" key="1">
    <source>
        <dbReference type="EMBL" id="MBE6265813.1"/>
    </source>
</evidence>
<comment type="caution">
    <text evidence="1">The sequence shown here is derived from an EMBL/GenBank/DDBJ whole genome shotgun (WGS) entry which is preliminary data.</text>
</comment>
<protein>
    <submittedName>
        <fullName evidence="1">Uncharacterized protein</fullName>
    </submittedName>
</protein>